<reference evidence="6 7" key="1">
    <citation type="submission" date="2019-02" db="EMBL/GenBank/DDBJ databases">
        <title>Marinobacter halodurans sp. nov., a marine bacterium isolated from sea tidal flat.</title>
        <authorList>
            <person name="Yoo Y."/>
            <person name="Lee D.W."/>
            <person name="Kim B.S."/>
            <person name="Kim J.-J."/>
        </authorList>
    </citation>
    <scope>NUCLEOTIDE SEQUENCE [LARGE SCALE GENOMIC DNA]</scope>
    <source>
        <strain evidence="6 7">YJ-S3-2</strain>
    </source>
</reference>
<dbReference type="InterPro" id="IPR028427">
    <property type="entry name" value="Met_Sox_Rdtase_MsrB"/>
</dbReference>
<dbReference type="EMBL" id="SJDL01000027">
    <property type="protein sequence ID" value="TBW52534.1"/>
    <property type="molecule type" value="Genomic_DNA"/>
</dbReference>
<dbReference type="EC" id="1.8.4.12" evidence="4"/>
<dbReference type="InterPro" id="IPR011057">
    <property type="entry name" value="Mss4-like_sf"/>
</dbReference>
<keyword evidence="2 4" id="KW-0560">Oxidoreductase</keyword>
<feature type="binding site" evidence="4">
    <location>
        <position position="106"/>
    </location>
    <ligand>
        <name>Zn(2+)</name>
        <dbReference type="ChEBI" id="CHEBI:29105"/>
    </ligand>
</feature>
<comment type="catalytic activity">
    <reaction evidence="3 4">
        <text>L-methionyl-[protein] + [thioredoxin]-disulfide + H2O = L-methionyl-(R)-S-oxide-[protein] + [thioredoxin]-dithiol</text>
        <dbReference type="Rhea" id="RHEA:24164"/>
        <dbReference type="Rhea" id="RHEA-COMP:10698"/>
        <dbReference type="Rhea" id="RHEA-COMP:10700"/>
        <dbReference type="Rhea" id="RHEA-COMP:12313"/>
        <dbReference type="Rhea" id="RHEA-COMP:12314"/>
        <dbReference type="ChEBI" id="CHEBI:15377"/>
        <dbReference type="ChEBI" id="CHEBI:16044"/>
        <dbReference type="ChEBI" id="CHEBI:29950"/>
        <dbReference type="ChEBI" id="CHEBI:45764"/>
        <dbReference type="ChEBI" id="CHEBI:50058"/>
        <dbReference type="EC" id="1.8.4.12"/>
    </reaction>
</comment>
<evidence type="ECO:0000313" key="6">
    <source>
        <dbReference type="EMBL" id="TBW52534.1"/>
    </source>
</evidence>
<dbReference type="Proteomes" id="UP000313645">
    <property type="component" value="Unassembled WGS sequence"/>
</dbReference>
<comment type="caution">
    <text evidence="6">The sequence shown here is derived from an EMBL/GenBank/DDBJ whole genome shotgun (WGS) entry which is preliminary data.</text>
</comment>
<comment type="cofactor">
    <cofactor evidence="4">
        <name>Zn(2+)</name>
        <dbReference type="ChEBI" id="CHEBI:29105"/>
    </cofactor>
    <text evidence="4">Binds 1 zinc ion per subunit. The zinc ion is important for the structural integrity of the protein.</text>
</comment>
<keyword evidence="4" id="KW-0862">Zinc</keyword>
<dbReference type="Gene3D" id="2.170.150.20">
    <property type="entry name" value="Peptide methionine sulfoxide reductase"/>
    <property type="match status" value="1"/>
</dbReference>
<feature type="active site" description="Nucleophile" evidence="4">
    <location>
        <position position="129"/>
    </location>
</feature>
<comment type="similarity">
    <text evidence="1 4">Belongs to the MsrB Met sulfoxide reductase family.</text>
</comment>
<accession>A0ABY1ZLK1</accession>
<keyword evidence="7" id="KW-1185">Reference proteome</keyword>
<protein>
    <recommendedName>
        <fullName evidence="4">Peptide methionine sulfoxide reductase MsrB</fullName>
        <ecNumber evidence="4">1.8.4.12</ecNumber>
    </recommendedName>
    <alternativeName>
        <fullName evidence="4">Peptide-methionine (R)-S-oxide reductase</fullName>
    </alternativeName>
</protein>
<feature type="domain" description="MsrB" evidence="5">
    <location>
        <begin position="18"/>
        <end position="140"/>
    </location>
</feature>
<feature type="binding site" evidence="4">
    <location>
        <position position="109"/>
    </location>
    <ligand>
        <name>Zn(2+)</name>
        <dbReference type="ChEBI" id="CHEBI:29105"/>
    </ligand>
</feature>
<feature type="binding site" evidence="4">
    <location>
        <position position="60"/>
    </location>
    <ligand>
        <name>Zn(2+)</name>
        <dbReference type="ChEBI" id="CHEBI:29105"/>
    </ligand>
</feature>
<dbReference type="HAMAP" id="MF_01400">
    <property type="entry name" value="MsrB"/>
    <property type="match status" value="1"/>
</dbReference>
<dbReference type="Pfam" id="PF01641">
    <property type="entry name" value="SelR"/>
    <property type="match status" value="1"/>
</dbReference>
<evidence type="ECO:0000256" key="4">
    <source>
        <dbReference type="HAMAP-Rule" id="MF_01400"/>
    </source>
</evidence>
<dbReference type="NCBIfam" id="TIGR00357">
    <property type="entry name" value="peptide-methionine (R)-S-oxide reductase MsrB"/>
    <property type="match status" value="1"/>
</dbReference>
<name>A0ABY1ZLK1_9GAMM</name>
<dbReference type="InterPro" id="IPR002579">
    <property type="entry name" value="Met_Sox_Rdtase_MsrB_dom"/>
</dbReference>
<sequence length="142" mass="15797">MPTSDAGYDLTPLNPAEIDKLAAGLTEEERRVLLDHGTEHPFCGTLLDNKQDGVYHCRLCDLPLFNSEHKFDSGTGWPSFFAPFDPDHIRYLEDFSAGMARTEIRCPRCDSHLGHVFPDGPPPTGQRYCLNSVSMTFVPKAG</sequence>
<dbReference type="PANTHER" id="PTHR10173:SF52">
    <property type="entry name" value="METHIONINE-R-SULFOXIDE REDUCTASE B1"/>
    <property type="match status" value="1"/>
</dbReference>
<dbReference type="PROSITE" id="PS51790">
    <property type="entry name" value="MSRB"/>
    <property type="match status" value="1"/>
</dbReference>
<feature type="binding site" evidence="4">
    <location>
        <position position="57"/>
    </location>
    <ligand>
        <name>Zn(2+)</name>
        <dbReference type="ChEBI" id="CHEBI:29105"/>
    </ligand>
</feature>
<dbReference type="SUPFAM" id="SSF51316">
    <property type="entry name" value="Mss4-like"/>
    <property type="match status" value="1"/>
</dbReference>
<dbReference type="PANTHER" id="PTHR10173">
    <property type="entry name" value="METHIONINE SULFOXIDE REDUCTASE"/>
    <property type="match status" value="1"/>
</dbReference>
<evidence type="ECO:0000259" key="5">
    <source>
        <dbReference type="PROSITE" id="PS51790"/>
    </source>
</evidence>
<gene>
    <name evidence="4 6" type="primary">msrB</name>
    <name evidence="6" type="ORF">EZI54_15950</name>
</gene>
<dbReference type="GO" id="GO:0033743">
    <property type="term" value="F:peptide-methionine (R)-S-oxide reductase activity"/>
    <property type="evidence" value="ECO:0007669"/>
    <property type="project" value="UniProtKB-EC"/>
</dbReference>
<organism evidence="6 7">
    <name type="scientific">Marinobacter halodurans</name>
    <dbReference type="NCBI Taxonomy" id="2528979"/>
    <lineage>
        <taxon>Bacteria</taxon>
        <taxon>Pseudomonadati</taxon>
        <taxon>Pseudomonadota</taxon>
        <taxon>Gammaproteobacteria</taxon>
        <taxon>Pseudomonadales</taxon>
        <taxon>Marinobacteraceae</taxon>
        <taxon>Marinobacter</taxon>
    </lineage>
</organism>
<keyword evidence="4" id="KW-0479">Metal-binding</keyword>
<evidence type="ECO:0000256" key="2">
    <source>
        <dbReference type="ARBA" id="ARBA00023002"/>
    </source>
</evidence>
<evidence type="ECO:0000256" key="1">
    <source>
        <dbReference type="ARBA" id="ARBA00007174"/>
    </source>
</evidence>
<evidence type="ECO:0000256" key="3">
    <source>
        <dbReference type="ARBA" id="ARBA00048488"/>
    </source>
</evidence>
<evidence type="ECO:0000313" key="7">
    <source>
        <dbReference type="Proteomes" id="UP000313645"/>
    </source>
</evidence>
<proteinExistence type="inferred from homology"/>
<dbReference type="RefSeq" id="WP_131482877.1">
    <property type="nucleotide sequence ID" value="NZ_SJDL01000027.1"/>
</dbReference>